<dbReference type="InterPro" id="IPR005268">
    <property type="entry name" value="CHP00725"/>
</dbReference>
<dbReference type="PANTHER" id="PTHR43393:SF3">
    <property type="entry name" value="LYSINE DECARBOXYLASE-LIKE PROTEIN"/>
    <property type="match status" value="1"/>
</dbReference>
<name>U5DG41_9CHRO</name>
<keyword evidence="2" id="KW-1185">Reference proteome</keyword>
<dbReference type="RefSeq" id="WP_022608707.1">
    <property type="nucleotide sequence ID" value="NZ_ASSJ01000076.1"/>
</dbReference>
<dbReference type="Pfam" id="PF18306">
    <property type="entry name" value="LDcluster4"/>
    <property type="match status" value="1"/>
</dbReference>
<dbReference type="STRING" id="582515.KR51_00031090"/>
<dbReference type="GO" id="GO:0005829">
    <property type="term" value="C:cytosol"/>
    <property type="evidence" value="ECO:0007669"/>
    <property type="project" value="TreeGrafter"/>
</dbReference>
<protein>
    <submittedName>
        <fullName evidence="1">Putative Rossmann fold nucleotide-binding protein</fullName>
    </submittedName>
</protein>
<comment type="caution">
    <text evidence="1">The sequence shown here is derived from an EMBL/GenBank/DDBJ whole genome shotgun (WGS) entry which is preliminary data.</text>
</comment>
<reference evidence="1 2" key="1">
    <citation type="submission" date="2013-05" db="EMBL/GenBank/DDBJ databases">
        <title>Draft genome sequence of Rubidibacter lacunae KORDI 51-2.</title>
        <authorList>
            <person name="Choi D.H."/>
            <person name="Noh J.H."/>
            <person name="Kwon K.-K."/>
            <person name="Lee J.-H."/>
            <person name="Ryu J.-Y."/>
        </authorList>
    </citation>
    <scope>NUCLEOTIDE SEQUENCE [LARGE SCALE GENOMIC DNA]</scope>
    <source>
        <strain evidence="1 2">KORDI 51-2</strain>
    </source>
</reference>
<sequence length="168" mass="16634">MRRPIVGVMGPGTGATSADCELAFALGSAIARQGWVLLTGGLACGVMDAASRGARAAGGLTVGILPTSSTDEASNAVDIAIATGLGSGRNQINALSSDVLVACGEGLGTLSEVALALKAGKPVVLLGCGADWECLFHKLATDGLVSSAATPRDACSLVAELLQAHRFA</sequence>
<dbReference type="EMBL" id="ASSJ01000076">
    <property type="protein sequence ID" value="ERN40561.1"/>
    <property type="molecule type" value="Genomic_DNA"/>
</dbReference>
<dbReference type="InParanoid" id="U5DG41"/>
<dbReference type="Gene3D" id="3.40.50.450">
    <property type="match status" value="1"/>
</dbReference>
<dbReference type="AlphaFoldDB" id="U5DG41"/>
<dbReference type="SUPFAM" id="SSF102405">
    <property type="entry name" value="MCP/YpsA-like"/>
    <property type="match status" value="1"/>
</dbReference>
<evidence type="ECO:0000313" key="1">
    <source>
        <dbReference type="EMBL" id="ERN40561.1"/>
    </source>
</evidence>
<dbReference type="eggNOG" id="COG1611">
    <property type="taxonomic scope" value="Bacteria"/>
</dbReference>
<proteinExistence type="predicted"/>
<dbReference type="InterPro" id="IPR041164">
    <property type="entry name" value="LDcluster4"/>
</dbReference>
<gene>
    <name evidence="1" type="ORF">KR51_00031090</name>
</gene>
<dbReference type="Proteomes" id="UP000016960">
    <property type="component" value="Unassembled WGS sequence"/>
</dbReference>
<evidence type="ECO:0000313" key="2">
    <source>
        <dbReference type="Proteomes" id="UP000016960"/>
    </source>
</evidence>
<accession>U5DG41</accession>
<dbReference type="PANTHER" id="PTHR43393">
    <property type="entry name" value="CYTOKININ RIBOSIDE 5'-MONOPHOSPHATE PHOSPHORIBOHYDROLASE"/>
    <property type="match status" value="1"/>
</dbReference>
<organism evidence="1 2">
    <name type="scientific">Rubidibacter lacunae KORDI 51-2</name>
    <dbReference type="NCBI Taxonomy" id="582515"/>
    <lineage>
        <taxon>Bacteria</taxon>
        <taxon>Bacillati</taxon>
        <taxon>Cyanobacteriota</taxon>
        <taxon>Cyanophyceae</taxon>
        <taxon>Oscillatoriophycideae</taxon>
        <taxon>Chroococcales</taxon>
        <taxon>Aphanothecaceae</taxon>
        <taxon>Rubidibacter</taxon>
    </lineage>
</organism>
<dbReference type="InterPro" id="IPR052341">
    <property type="entry name" value="LOG_family_nucleotidases"/>
</dbReference>
<dbReference type="OrthoDB" id="9794907at2"/>
<dbReference type="NCBIfam" id="TIGR00725">
    <property type="entry name" value="TIGR00725 family protein"/>
    <property type="match status" value="1"/>
</dbReference>